<feature type="transmembrane region" description="Helical" evidence="1">
    <location>
        <begin position="7"/>
        <end position="27"/>
    </location>
</feature>
<keyword evidence="1" id="KW-0472">Membrane</keyword>
<dbReference type="Proteomes" id="UP000295455">
    <property type="component" value="Unassembled WGS sequence"/>
</dbReference>
<proteinExistence type="predicted"/>
<dbReference type="AlphaFoldDB" id="A0A4R1RA54"/>
<feature type="transmembrane region" description="Helical" evidence="1">
    <location>
        <begin position="99"/>
        <end position="120"/>
    </location>
</feature>
<evidence type="ECO:0000313" key="2">
    <source>
        <dbReference type="EMBL" id="TCL62621.1"/>
    </source>
</evidence>
<sequence length="126" mass="13880">MTTKKVLSFAITILLLIGIWGTGGLVWNEIQTGNGCPKIWIIPACVIVFICFLIPLVVHNLNKWNRLYFVFTGLAVTIAIVASIMQFTGNGECPKLDNGTPMCYLSLLIFSALIGLKVTLLNKENH</sequence>
<keyword evidence="1" id="KW-0812">Transmembrane</keyword>
<evidence type="ECO:0000256" key="1">
    <source>
        <dbReference type="SAM" id="Phobius"/>
    </source>
</evidence>
<feature type="transmembrane region" description="Helical" evidence="1">
    <location>
        <begin position="67"/>
        <end position="87"/>
    </location>
</feature>
<feature type="transmembrane region" description="Helical" evidence="1">
    <location>
        <begin position="39"/>
        <end position="58"/>
    </location>
</feature>
<evidence type="ECO:0008006" key="4">
    <source>
        <dbReference type="Google" id="ProtNLM"/>
    </source>
</evidence>
<gene>
    <name evidence="2" type="ORF">EV196_11218</name>
</gene>
<evidence type="ECO:0000313" key="3">
    <source>
        <dbReference type="Proteomes" id="UP000295455"/>
    </source>
</evidence>
<reference evidence="2 3" key="1">
    <citation type="submission" date="2019-03" db="EMBL/GenBank/DDBJ databases">
        <title>Genomic Encyclopedia of Type Strains, Phase IV (KMG-IV): sequencing the most valuable type-strain genomes for metagenomic binning, comparative biology and taxonomic classification.</title>
        <authorList>
            <person name="Goeker M."/>
        </authorList>
    </citation>
    <scope>NUCLEOTIDE SEQUENCE [LARGE SCALE GENOMIC DNA]</scope>
    <source>
        <strain evidence="2 3">DSM 18792</strain>
    </source>
</reference>
<protein>
    <recommendedName>
        <fullName evidence="4">Disulfide bond formation protein DsbB</fullName>
    </recommendedName>
</protein>
<keyword evidence="1" id="KW-1133">Transmembrane helix</keyword>
<dbReference type="OrthoDB" id="1451971at2"/>
<organism evidence="2 3">
    <name type="scientific">Mariniflexile fucanivorans</name>
    <dbReference type="NCBI Taxonomy" id="264023"/>
    <lineage>
        <taxon>Bacteria</taxon>
        <taxon>Pseudomonadati</taxon>
        <taxon>Bacteroidota</taxon>
        <taxon>Flavobacteriia</taxon>
        <taxon>Flavobacteriales</taxon>
        <taxon>Flavobacteriaceae</taxon>
        <taxon>Mariniflexile</taxon>
    </lineage>
</organism>
<accession>A0A4R1RA54</accession>
<comment type="caution">
    <text evidence="2">The sequence shown here is derived from an EMBL/GenBank/DDBJ whole genome shotgun (WGS) entry which is preliminary data.</text>
</comment>
<name>A0A4R1RA54_9FLAO</name>
<keyword evidence="3" id="KW-1185">Reference proteome</keyword>
<dbReference type="RefSeq" id="WP_132219343.1">
    <property type="nucleotide sequence ID" value="NZ_OX156936.1"/>
</dbReference>
<dbReference type="EMBL" id="SLUP01000012">
    <property type="protein sequence ID" value="TCL62621.1"/>
    <property type="molecule type" value="Genomic_DNA"/>
</dbReference>